<name>A0A089LKE9_PAEBO</name>
<evidence type="ECO:0000256" key="1">
    <source>
        <dbReference type="SAM" id="MobiDB-lite"/>
    </source>
</evidence>
<proteinExistence type="predicted"/>
<dbReference type="HOGENOM" id="CLU_1068145_0_0_9"/>
<sequence length="270" mass="29987">MTYSFVVEPVSVLDFDSEDELIDRCKEWNLLPATATRVKTYLYKRNGLTLPVEIVGYVDSQTVVIQFENKQQHCIHPAYLKEMQTAAFGQRAAAAEAAKADDSAEVTEETKLAEDILEEQVSQDVEVPEAETASKEILAAPESSDSESDSVKQAIPEIPQKKAVSKKKAAVQLPEDKLVITARIKEFTTVPNHFSDNDDEVIIYEAVSVEGHDLAIEEVWSSHSATLKKLELKVGDKVSFEAKIVAKKLTQHPVKYKINNPSKMKIIDAA</sequence>
<reference evidence="2" key="1">
    <citation type="submission" date="2014-08" db="EMBL/GenBank/DDBJ databases">
        <title>Comparative genomics of the Paenibacillus odorifer group.</title>
        <authorList>
            <person name="den Bakker H.C."/>
            <person name="Tsai Y.-C.Y.-C."/>
            <person name="Martin N."/>
            <person name="Korlach J."/>
            <person name="Wiedmann M."/>
        </authorList>
    </citation>
    <scope>NUCLEOTIDE SEQUENCE [LARGE SCALE GENOMIC DNA]</scope>
    <source>
        <strain evidence="2">DSM 13188</strain>
    </source>
</reference>
<accession>A0A089LKE9</accession>
<feature type="region of interest" description="Disordered" evidence="1">
    <location>
        <begin position="118"/>
        <end position="156"/>
    </location>
</feature>
<keyword evidence="3" id="KW-1185">Reference proteome</keyword>
<gene>
    <name evidence="2" type="ORF">PBOR_29270</name>
</gene>
<dbReference type="OrthoDB" id="2923612at2"/>
<evidence type="ECO:0000313" key="3">
    <source>
        <dbReference type="Proteomes" id="UP000029518"/>
    </source>
</evidence>
<dbReference type="EMBL" id="CP009285">
    <property type="protein sequence ID" value="AIQ60575.1"/>
    <property type="molecule type" value="Genomic_DNA"/>
</dbReference>
<dbReference type="KEGG" id="pbd:PBOR_29270"/>
<protein>
    <submittedName>
        <fullName evidence="2">Uncharacterized protein</fullName>
    </submittedName>
</protein>
<organism evidence="2 3">
    <name type="scientific">Paenibacillus borealis</name>
    <dbReference type="NCBI Taxonomy" id="160799"/>
    <lineage>
        <taxon>Bacteria</taxon>
        <taxon>Bacillati</taxon>
        <taxon>Bacillota</taxon>
        <taxon>Bacilli</taxon>
        <taxon>Bacillales</taxon>
        <taxon>Paenibacillaceae</taxon>
        <taxon>Paenibacillus</taxon>
    </lineage>
</organism>
<evidence type="ECO:0000313" key="2">
    <source>
        <dbReference type="EMBL" id="AIQ60575.1"/>
    </source>
</evidence>
<dbReference type="RefSeq" id="WP_042217157.1">
    <property type="nucleotide sequence ID" value="NZ_CP009285.1"/>
</dbReference>
<dbReference type="AlphaFoldDB" id="A0A089LKE9"/>
<dbReference type="Proteomes" id="UP000029518">
    <property type="component" value="Chromosome"/>
</dbReference>